<organism evidence="4 5">
    <name type="scientific">Lachnotalea glycerini</name>
    <dbReference type="NCBI Taxonomy" id="1763509"/>
    <lineage>
        <taxon>Bacteria</taxon>
        <taxon>Bacillati</taxon>
        <taxon>Bacillota</taxon>
        <taxon>Clostridia</taxon>
        <taxon>Lachnospirales</taxon>
        <taxon>Lachnospiraceae</taxon>
        <taxon>Lachnotalea</taxon>
    </lineage>
</organism>
<name>A0A371J2J3_9FIRM</name>
<dbReference type="AlphaFoldDB" id="A0A371J2J3"/>
<accession>A0A371J2J3</accession>
<evidence type="ECO:0000256" key="3">
    <source>
        <dbReference type="SAM" id="MobiDB-lite"/>
    </source>
</evidence>
<feature type="non-terminal residue" evidence="4">
    <location>
        <position position="1"/>
    </location>
</feature>
<gene>
    <name evidence="4" type="ORF">CG710_021330</name>
</gene>
<dbReference type="Pfam" id="PF00545">
    <property type="entry name" value="Ribonuclease"/>
    <property type="match status" value="1"/>
</dbReference>
<proteinExistence type="predicted"/>
<dbReference type="GO" id="GO:0016787">
    <property type="term" value="F:hydrolase activity"/>
    <property type="evidence" value="ECO:0007669"/>
    <property type="project" value="UniProtKB-KW"/>
</dbReference>
<dbReference type="Gene3D" id="3.10.450.30">
    <property type="entry name" value="Microbial ribonucleases"/>
    <property type="match status" value="1"/>
</dbReference>
<dbReference type="GO" id="GO:0004521">
    <property type="term" value="F:RNA endonuclease activity"/>
    <property type="evidence" value="ECO:0007669"/>
    <property type="project" value="InterPro"/>
</dbReference>
<keyword evidence="5" id="KW-1185">Reference proteome</keyword>
<feature type="region of interest" description="Disordered" evidence="3">
    <location>
        <begin position="158"/>
        <end position="184"/>
    </location>
</feature>
<dbReference type="GO" id="GO:0003723">
    <property type="term" value="F:RNA binding"/>
    <property type="evidence" value="ECO:0007669"/>
    <property type="project" value="InterPro"/>
</dbReference>
<evidence type="ECO:0000313" key="4">
    <source>
        <dbReference type="EMBL" id="RDY26897.1"/>
    </source>
</evidence>
<dbReference type="EMBL" id="NOKA02000128">
    <property type="protein sequence ID" value="RDY26897.1"/>
    <property type="molecule type" value="Genomic_DNA"/>
</dbReference>
<keyword evidence="2" id="KW-0378">Hydrolase</keyword>
<evidence type="ECO:0000256" key="1">
    <source>
        <dbReference type="ARBA" id="ARBA00022722"/>
    </source>
</evidence>
<keyword evidence="1" id="KW-0540">Nuclease</keyword>
<comment type="caution">
    <text evidence="4">The sequence shown here is derived from an EMBL/GenBank/DDBJ whole genome shotgun (WGS) entry which is preliminary data.</text>
</comment>
<protein>
    <submittedName>
        <fullName evidence="4">Uncharacterized protein</fullName>
    </submittedName>
</protein>
<dbReference type="InterPro" id="IPR016191">
    <property type="entry name" value="Ribonuclease/ribotoxin"/>
</dbReference>
<sequence length="231" mass="24268">TLKQVVEFFSGFVDSIATNMNLPGEHNHASYEEALKEAYYNGAVAGDVVSIITGVILTVAGTAETVAGGIGDIFGAVISMSGAGAAAGIPTIAISTDVLITGIAEMAYGISISMTATDNLAGDIKKAQEAAENTDVSKGGSETVPDKAYDVAEQVERNNGAAPKGYKGGDKYKNIPKNPGDQKLPSGVKYKEYDVNPRVKGQNRGTERIVIGDDGSVWYTKDHYHSFTKIK</sequence>
<evidence type="ECO:0000313" key="5">
    <source>
        <dbReference type="Proteomes" id="UP000216411"/>
    </source>
</evidence>
<evidence type="ECO:0000256" key="2">
    <source>
        <dbReference type="ARBA" id="ARBA00022801"/>
    </source>
</evidence>
<dbReference type="InterPro" id="IPR000026">
    <property type="entry name" value="N1-like"/>
</dbReference>
<reference evidence="4 5" key="1">
    <citation type="journal article" date="2017" name="Genome Announc.">
        <title>Draft Genome Sequence of a Sporulating and Motile Strain of Lachnotalea glycerini Isolated from Water in Quebec City, Canada.</title>
        <authorList>
            <person name="Maheux A.F."/>
            <person name="Boudreau D.K."/>
            <person name="Berube E."/>
            <person name="Boissinot M."/>
            <person name="Raymond F."/>
            <person name="Brodeur S."/>
            <person name="Corbeil J."/>
            <person name="Isabel S."/>
            <person name="Omar R.F."/>
            <person name="Bergeron M.G."/>
        </authorList>
    </citation>
    <scope>NUCLEOTIDE SEQUENCE [LARGE SCALE GENOMIC DNA]</scope>
    <source>
        <strain evidence="4 5">CCRI-19302</strain>
    </source>
</reference>
<dbReference type="RefSeq" id="WP_201798246.1">
    <property type="nucleotide sequence ID" value="NZ_NOKA02000128.1"/>
</dbReference>
<dbReference type="Proteomes" id="UP000216411">
    <property type="component" value="Unassembled WGS sequence"/>
</dbReference>
<dbReference type="SUPFAM" id="SSF53933">
    <property type="entry name" value="Microbial ribonucleases"/>
    <property type="match status" value="1"/>
</dbReference>